<organism evidence="7 8">
    <name type="scientific">Cladophialophora bantiana (strain ATCC 10958 / CBS 173.52 / CDC B-1940 / NIH 8579)</name>
    <name type="common">Xylohypha bantiana</name>
    <dbReference type="NCBI Taxonomy" id="1442370"/>
    <lineage>
        <taxon>Eukaryota</taxon>
        <taxon>Fungi</taxon>
        <taxon>Dikarya</taxon>
        <taxon>Ascomycota</taxon>
        <taxon>Pezizomycotina</taxon>
        <taxon>Eurotiomycetes</taxon>
        <taxon>Chaetothyriomycetidae</taxon>
        <taxon>Chaetothyriales</taxon>
        <taxon>Herpotrichiellaceae</taxon>
        <taxon>Cladophialophora</taxon>
    </lineage>
</organism>
<dbReference type="EMBL" id="KN847000">
    <property type="protein sequence ID" value="KIW88006.1"/>
    <property type="molecule type" value="Genomic_DNA"/>
</dbReference>
<dbReference type="Pfam" id="PF01323">
    <property type="entry name" value="DSBA"/>
    <property type="match status" value="1"/>
</dbReference>
<reference evidence="7" key="1">
    <citation type="submission" date="2015-01" db="EMBL/GenBank/DDBJ databases">
        <title>The Genome Sequence of Cladophialophora bantiana CBS 173.52.</title>
        <authorList>
            <consortium name="The Broad Institute Genomics Platform"/>
            <person name="Cuomo C."/>
            <person name="de Hoog S."/>
            <person name="Gorbushina A."/>
            <person name="Stielow B."/>
            <person name="Teixiera M."/>
            <person name="Abouelleil A."/>
            <person name="Chapman S.B."/>
            <person name="Priest M."/>
            <person name="Young S.K."/>
            <person name="Wortman J."/>
            <person name="Nusbaum C."/>
            <person name="Birren B."/>
        </authorList>
    </citation>
    <scope>NUCLEOTIDE SEQUENCE [LARGE SCALE GENOMIC DNA]</scope>
    <source>
        <strain evidence="7">CBS 173.52</strain>
    </source>
</reference>
<evidence type="ECO:0000256" key="3">
    <source>
        <dbReference type="ARBA" id="ARBA00047960"/>
    </source>
</evidence>
<feature type="active site" description="Nucleophile" evidence="5">
    <location>
        <position position="16"/>
    </location>
</feature>
<evidence type="ECO:0000256" key="1">
    <source>
        <dbReference type="ARBA" id="ARBA00006494"/>
    </source>
</evidence>
<dbReference type="InterPro" id="IPR001853">
    <property type="entry name" value="DSBA-like_thioredoxin_dom"/>
</dbReference>
<keyword evidence="2 4" id="KW-0808">Transferase</keyword>
<gene>
    <name evidence="7" type="ORF">Z519_11116</name>
</gene>
<comment type="similarity">
    <text evidence="1 4">Belongs to the GST superfamily. Kappa family.</text>
</comment>
<dbReference type="InterPro" id="IPR014440">
    <property type="entry name" value="HCCAis_GSTk"/>
</dbReference>
<sequence length="238" mass="26598">MARGGGKITLYVDIVSPFAYLGYYYLRHSPIFRDVKITYVPILLGGLMKLCGNTSPIDIRNKDRWIGAERLRWARQFHVPMSEGFPRGFPKPTIQVQRFLTSVWMADSDEKAKVERGGQPGAQEQATLTQALDALYAALWTEPNESEIADPAVFARVLAPVLGEDVVRMHVARLGNAEVKKQLVANTDRAMEDGAFGLPWFQCENAQGQVEGFWGFDHLGQVVRFMGLDGRGEVRALL</sequence>
<feature type="domain" description="DSBA-like thioredoxin" evidence="6">
    <location>
        <begin position="8"/>
        <end position="112"/>
    </location>
</feature>
<evidence type="ECO:0000256" key="5">
    <source>
        <dbReference type="PIRSR" id="PIRSR006386-1"/>
    </source>
</evidence>
<dbReference type="Gene3D" id="3.40.30.10">
    <property type="entry name" value="Glutaredoxin"/>
    <property type="match status" value="1"/>
</dbReference>
<dbReference type="PANTHER" id="PTHR42943">
    <property type="entry name" value="GLUTATHIONE S-TRANSFERASE KAPPA"/>
    <property type="match status" value="1"/>
</dbReference>
<dbReference type="OrthoDB" id="4664297at2759"/>
<evidence type="ECO:0000259" key="6">
    <source>
        <dbReference type="Pfam" id="PF01323"/>
    </source>
</evidence>
<dbReference type="GO" id="GO:0005777">
    <property type="term" value="C:peroxisome"/>
    <property type="evidence" value="ECO:0007669"/>
    <property type="project" value="TreeGrafter"/>
</dbReference>
<dbReference type="GeneID" id="27704044"/>
<dbReference type="GO" id="GO:0005739">
    <property type="term" value="C:mitochondrion"/>
    <property type="evidence" value="ECO:0007669"/>
    <property type="project" value="TreeGrafter"/>
</dbReference>
<dbReference type="RefSeq" id="XP_016614675.1">
    <property type="nucleotide sequence ID" value="XM_016768829.1"/>
</dbReference>
<evidence type="ECO:0000256" key="4">
    <source>
        <dbReference type="PIRNR" id="PIRNR006386"/>
    </source>
</evidence>
<comment type="catalytic activity">
    <reaction evidence="3 4">
        <text>RX + glutathione = an S-substituted glutathione + a halide anion + H(+)</text>
        <dbReference type="Rhea" id="RHEA:16437"/>
        <dbReference type="ChEBI" id="CHEBI:15378"/>
        <dbReference type="ChEBI" id="CHEBI:16042"/>
        <dbReference type="ChEBI" id="CHEBI:17792"/>
        <dbReference type="ChEBI" id="CHEBI:57925"/>
        <dbReference type="ChEBI" id="CHEBI:90779"/>
        <dbReference type="EC" id="2.5.1.18"/>
    </reaction>
</comment>
<protein>
    <recommendedName>
        <fullName evidence="4">Glutathione S-transferase kappa</fullName>
        <ecNumber evidence="4">2.5.1.18</ecNumber>
    </recommendedName>
</protein>
<dbReference type="GO" id="GO:0004364">
    <property type="term" value="F:glutathione transferase activity"/>
    <property type="evidence" value="ECO:0007669"/>
    <property type="project" value="UniProtKB-UniRule"/>
</dbReference>
<evidence type="ECO:0000256" key="2">
    <source>
        <dbReference type="ARBA" id="ARBA00022679"/>
    </source>
</evidence>
<dbReference type="FunFam" id="3.40.30.10:FF:000096">
    <property type="entry name" value="Glutathione S-transferase kappa"/>
    <property type="match status" value="1"/>
</dbReference>
<proteinExistence type="inferred from homology"/>
<dbReference type="Proteomes" id="UP000053789">
    <property type="component" value="Unassembled WGS sequence"/>
</dbReference>
<dbReference type="GO" id="GO:0006749">
    <property type="term" value="P:glutathione metabolic process"/>
    <property type="evidence" value="ECO:0007669"/>
    <property type="project" value="TreeGrafter"/>
</dbReference>
<dbReference type="SUPFAM" id="SSF52833">
    <property type="entry name" value="Thioredoxin-like"/>
    <property type="match status" value="1"/>
</dbReference>
<dbReference type="PIRSF" id="PIRSF006386">
    <property type="entry name" value="HCCAis_GSTk"/>
    <property type="match status" value="1"/>
</dbReference>
<evidence type="ECO:0000313" key="7">
    <source>
        <dbReference type="EMBL" id="KIW88006.1"/>
    </source>
</evidence>
<name>A0A0D2ED47_CLAB1</name>
<dbReference type="EC" id="2.5.1.18" evidence="4"/>
<evidence type="ECO:0000313" key="8">
    <source>
        <dbReference type="Proteomes" id="UP000053789"/>
    </source>
</evidence>
<dbReference type="PANTHER" id="PTHR42943:SF2">
    <property type="entry name" value="GLUTATHIONE S-TRANSFERASE KAPPA 1"/>
    <property type="match status" value="1"/>
</dbReference>
<dbReference type="GO" id="GO:0004602">
    <property type="term" value="F:glutathione peroxidase activity"/>
    <property type="evidence" value="ECO:0007669"/>
    <property type="project" value="TreeGrafter"/>
</dbReference>
<dbReference type="InterPro" id="IPR051924">
    <property type="entry name" value="GST_Kappa/NadH"/>
</dbReference>
<accession>A0A0D2ED47</accession>
<dbReference type="AlphaFoldDB" id="A0A0D2ED47"/>
<dbReference type="InterPro" id="IPR036249">
    <property type="entry name" value="Thioredoxin-like_sf"/>
</dbReference>
<dbReference type="HOGENOM" id="CLU_069253_1_4_1"/>
<dbReference type="VEuPathDB" id="FungiDB:Z519_11116"/>
<keyword evidence="8" id="KW-1185">Reference proteome</keyword>